<evidence type="ECO:0000313" key="3">
    <source>
        <dbReference type="Proteomes" id="UP000267606"/>
    </source>
</evidence>
<feature type="chain" id="PRO_5044552453" evidence="1">
    <location>
        <begin position="20"/>
        <end position="95"/>
    </location>
</feature>
<accession>A0A183H9K3</accession>
<gene>
    <name evidence="2" type="ORF">OFLC_LOCUS4165</name>
</gene>
<protein>
    <submittedName>
        <fullName evidence="4">Secreted protein</fullName>
    </submittedName>
</protein>
<evidence type="ECO:0000256" key="1">
    <source>
        <dbReference type="SAM" id="SignalP"/>
    </source>
</evidence>
<proteinExistence type="predicted"/>
<evidence type="ECO:0000313" key="4">
    <source>
        <dbReference type="WBParaSite" id="OFLC_0000416401-mRNA-1"/>
    </source>
</evidence>
<keyword evidence="1" id="KW-0732">Signal</keyword>
<reference evidence="2 3" key="2">
    <citation type="submission" date="2018-11" db="EMBL/GenBank/DDBJ databases">
        <authorList>
            <consortium name="Pathogen Informatics"/>
        </authorList>
    </citation>
    <scope>NUCLEOTIDE SEQUENCE [LARGE SCALE GENOMIC DNA]</scope>
</reference>
<dbReference type="EMBL" id="UZAJ01003061">
    <property type="protein sequence ID" value="VDO39143.1"/>
    <property type="molecule type" value="Genomic_DNA"/>
</dbReference>
<dbReference type="Proteomes" id="UP000267606">
    <property type="component" value="Unassembled WGS sequence"/>
</dbReference>
<organism evidence="4">
    <name type="scientific">Onchocerca flexuosa</name>
    <dbReference type="NCBI Taxonomy" id="387005"/>
    <lineage>
        <taxon>Eukaryota</taxon>
        <taxon>Metazoa</taxon>
        <taxon>Ecdysozoa</taxon>
        <taxon>Nematoda</taxon>
        <taxon>Chromadorea</taxon>
        <taxon>Rhabditida</taxon>
        <taxon>Spirurina</taxon>
        <taxon>Spiruromorpha</taxon>
        <taxon>Filarioidea</taxon>
        <taxon>Onchocercidae</taxon>
        <taxon>Onchocerca</taxon>
    </lineage>
</organism>
<dbReference type="AlphaFoldDB" id="A0A183H9K3"/>
<keyword evidence="3" id="KW-1185">Reference proteome</keyword>
<reference evidence="4" key="1">
    <citation type="submission" date="2016-06" db="UniProtKB">
        <authorList>
            <consortium name="WormBaseParasite"/>
        </authorList>
    </citation>
    <scope>IDENTIFICATION</scope>
</reference>
<dbReference type="WBParaSite" id="OFLC_0000416401-mRNA-1">
    <property type="protein sequence ID" value="OFLC_0000416401-mRNA-1"/>
    <property type="gene ID" value="OFLC_0000416401"/>
</dbReference>
<name>A0A183H9K3_9BILA</name>
<feature type="signal peptide" evidence="1">
    <location>
        <begin position="1"/>
        <end position="19"/>
    </location>
</feature>
<evidence type="ECO:0000313" key="2">
    <source>
        <dbReference type="EMBL" id="VDO39143.1"/>
    </source>
</evidence>
<sequence>MRYEIILILAIVICGKTNAHLTGQSPSAESFGHHFTVLFPSSNRSKENPKISVTLMNPNAMRALVKIIFPKNFSIDVMVDPMNFRTVRIFRILFI</sequence>